<accession>A0A3P7TUI1</accession>
<evidence type="ECO:0000313" key="1">
    <source>
        <dbReference type="EMBL" id="VDO25271.1"/>
    </source>
</evidence>
<name>A0A183F8E7_HELPZ</name>
<proteinExistence type="predicted"/>
<dbReference type="Proteomes" id="UP000050761">
    <property type="component" value="Unassembled WGS sequence"/>
</dbReference>
<evidence type="ECO:0000313" key="2">
    <source>
        <dbReference type="Proteomes" id="UP000050761"/>
    </source>
</evidence>
<reference evidence="1 2" key="1">
    <citation type="submission" date="2018-11" db="EMBL/GenBank/DDBJ databases">
        <authorList>
            <consortium name="Pathogen Informatics"/>
        </authorList>
    </citation>
    <scope>NUCLEOTIDE SEQUENCE [LARGE SCALE GENOMIC DNA]</scope>
</reference>
<keyword evidence="2" id="KW-1185">Reference proteome</keyword>
<dbReference type="OrthoDB" id="5815226at2759"/>
<gene>
    <name evidence="1" type="ORF">HPBE_LOCUS2440</name>
</gene>
<reference evidence="3" key="2">
    <citation type="submission" date="2019-09" db="UniProtKB">
        <authorList>
            <consortium name="WormBaseParasite"/>
        </authorList>
    </citation>
    <scope>IDENTIFICATION</scope>
</reference>
<dbReference type="WBParaSite" id="HPBE_0000243901-mRNA-1">
    <property type="protein sequence ID" value="HPBE_0000243901-mRNA-1"/>
    <property type="gene ID" value="HPBE_0000243901"/>
</dbReference>
<protein>
    <submittedName>
        <fullName evidence="3">PH domain-containing protein</fullName>
    </submittedName>
</protein>
<sequence>MVWPSKLRAVADVHNFVTDNSRCSIQDRKNGESVVVSIPRLWFREFEEDHRLPDVPILFCYEGTNFLRLLPLRIYQSDLISKGDFLEYKHQHQFNANLSLRGVALILDKNWNNAYLIPPSHKVGDRHYSLCTHFELSEQGHVLLSMRPTNSRRDTKEWISSVSPTIGNVRSRK</sequence>
<dbReference type="EMBL" id="UZAH01003672">
    <property type="protein sequence ID" value="VDO25271.1"/>
    <property type="molecule type" value="Genomic_DNA"/>
</dbReference>
<evidence type="ECO:0000313" key="3">
    <source>
        <dbReference type="WBParaSite" id="HPBE_0000243901-mRNA-1"/>
    </source>
</evidence>
<accession>A0A183F8E7</accession>
<dbReference type="AlphaFoldDB" id="A0A183F8E7"/>
<organism evidence="2 3">
    <name type="scientific">Heligmosomoides polygyrus</name>
    <name type="common">Parasitic roundworm</name>
    <dbReference type="NCBI Taxonomy" id="6339"/>
    <lineage>
        <taxon>Eukaryota</taxon>
        <taxon>Metazoa</taxon>
        <taxon>Ecdysozoa</taxon>
        <taxon>Nematoda</taxon>
        <taxon>Chromadorea</taxon>
        <taxon>Rhabditida</taxon>
        <taxon>Rhabditina</taxon>
        <taxon>Rhabditomorpha</taxon>
        <taxon>Strongyloidea</taxon>
        <taxon>Heligmosomidae</taxon>
        <taxon>Heligmosomoides</taxon>
    </lineage>
</organism>